<dbReference type="InterPro" id="IPR012726">
    <property type="entry name" value="ThiH"/>
</dbReference>
<feature type="domain" description="Biotin and thiamin synthesis-associated" evidence="7">
    <location>
        <begin position="271"/>
        <end position="378"/>
    </location>
</feature>
<dbReference type="RefSeq" id="WP_038453340.1">
    <property type="nucleotide sequence ID" value="NZ_CP009043.1"/>
</dbReference>
<keyword evidence="2" id="KW-0004">4Fe-4S</keyword>
<sequence length="386" mass="43483">MRDRTDHMRYLPSQEVISHEIMDRILGERSNTDFTKFSSDDVLRAIGKENRNIDDFKALLSPAAAPFLEEMAQASKAIKERYFGKNIYLFTPLYIANHCDNHCVYCGFNVHNSIKRAQLDEDAIIKELENIAKSGLQELLILTGESQSKTPVSYIGRACELAKKYFNVVGVEIYPLNSDEYAFLHKCRVDYVTVFQETYNPVKYEKIHLEGNKRIFPYRLNAQERALKGGMRGVAFAALLGIDEWRSDALCTGLHAYLLQAKYPAAEISLSVPRLRPIINNAKINPKDVGERELLQVIMAYRMFLPFANITLSTRENAHFRDNAIRLGVTKVSAGVSVGIGEHGGKNQGDKGDGQFEISDSRDVVAMRASIKNAGLVPVMSDYIYV</sequence>
<evidence type="ECO:0000313" key="9">
    <source>
        <dbReference type="Proteomes" id="UP000028486"/>
    </source>
</evidence>
<evidence type="ECO:0000256" key="1">
    <source>
        <dbReference type="ARBA" id="ARBA00001966"/>
    </source>
</evidence>
<evidence type="ECO:0000256" key="5">
    <source>
        <dbReference type="ARBA" id="ARBA00023004"/>
    </source>
</evidence>
<gene>
    <name evidence="8" type="primary">thiH</name>
    <name evidence="8" type="ORF">CIG1485E_0486</name>
</gene>
<keyword evidence="4" id="KW-0479">Metal-binding</keyword>
<dbReference type="SUPFAM" id="SSF102114">
    <property type="entry name" value="Radical SAM enzymes"/>
    <property type="match status" value="1"/>
</dbReference>
<dbReference type="GO" id="GO:0005506">
    <property type="term" value="F:iron ion binding"/>
    <property type="evidence" value="ECO:0007669"/>
    <property type="project" value="InterPro"/>
</dbReference>
<dbReference type="NCBIfam" id="TIGR02351">
    <property type="entry name" value="thiH"/>
    <property type="match status" value="1"/>
</dbReference>
<dbReference type="SMART" id="SM00876">
    <property type="entry name" value="BATS"/>
    <property type="match status" value="1"/>
</dbReference>
<dbReference type="EMBL" id="CP009043">
    <property type="protein sequence ID" value="AII14351.1"/>
    <property type="molecule type" value="Genomic_DNA"/>
</dbReference>
<evidence type="ECO:0000256" key="3">
    <source>
        <dbReference type="ARBA" id="ARBA00022691"/>
    </source>
</evidence>
<comment type="cofactor">
    <cofactor evidence="1">
        <name>[4Fe-4S] cluster</name>
        <dbReference type="ChEBI" id="CHEBI:49883"/>
    </cofactor>
</comment>
<evidence type="ECO:0000256" key="6">
    <source>
        <dbReference type="ARBA" id="ARBA00023014"/>
    </source>
</evidence>
<dbReference type="SFLD" id="SFLDG01081">
    <property type="entry name" value="cleavage_of_the_Ca-Cb_bond_in"/>
    <property type="match status" value="1"/>
</dbReference>
<dbReference type="PANTHER" id="PTHR43583:SF1">
    <property type="entry name" value="2-IMINOACETATE SYNTHASE"/>
    <property type="match status" value="1"/>
</dbReference>
<keyword evidence="5" id="KW-0408">Iron</keyword>
<dbReference type="PANTHER" id="PTHR43583">
    <property type="entry name" value="2-IMINOACETATE SYNTHASE"/>
    <property type="match status" value="1"/>
</dbReference>
<dbReference type="Pfam" id="PF06968">
    <property type="entry name" value="BATS"/>
    <property type="match status" value="1"/>
</dbReference>
<dbReference type="InterPro" id="IPR013785">
    <property type="entry name" value="Aldolase_TIM"/>
</dbReference>
<dbReference type="Pfam" id="PF04055">
    <property type="entry name" value="Radical_SAM"/>
    <property type="match status" value="1"/>
</dbReference>
<accession>A0A076F8M7</accession>
<dbReference type="GO" id="GO:0051539">
    <property type="term" value="F:4 iron, 4 sulfur cluster binding"/>
    <property type="evidence" value="ECO:0007669"/>
    <property type="project" value="UniProtKB-KW"/>
</dbReference>
<dbReference type="AlphaFoldDB" id="A0A076F8M7"/>
<dbReference type="InterPro" id="IPR007197">
    <property type="entry name" value="rSAM"/>
</dbReference>
<dbReference type="EC" id="4.1.99.19" evidence="8"/>
<evidence type="ECO:0000256" key="4">
    <source>
        <dbReference type="ARBA" id="ARBA00022723"/>
    </source>
</evidence>
<dbReference type="eggNOG" id="COG0502">
    <property type="taxonomic scope" value="Bacteria"/>
</dbReference>
<protein>
    <submittedName>
        <fullName evidence="8">ThiGH complex, tyrosine lyase subunit ThiH</fullName>
        <ecNumber evidence="8">4.1.99.19</ecNumber>
    </submittedName>
</protein>
<evidence type="ECO:0000313" key="8">
    <source>
        <dbReference type="EMBL" id="AII14351.1"/>
    </source>
</evidence>
<dbReference type="GO" id="GO:0036355">
    <property type="term" value="F:2-iminoacetate synthase activity"/>
    <property type="evidence" value="ECO:0007669"/>
    <property type="project" value="UniProtKB-EC"/>
</dbReference>
<dbReference type="STRING" id="1244531.CIG2463D_0487"/>
<dbReference type="Proteomes" id="UP000028486">
    <property type="component" value="Chromosome"/>
</dbReference>
<keyword evidence="6" id="KW-0411">Iron-sulfur</keyword>
<organism evidence="8 9">
    <name type="scientific">Campylobacter iguaniorum</name>
    <dbReference type="NCBI Taxonomy" id="1244531"/>
    <lineage>
        <taxon>Bacteria</taxon>
        <taxon>Pseudomonadati</taxon>
        <taxon>Campylobacterota</taxon>
        <taxon>Epsilonproteobacteria</taxon>
        <taxon>Campylobacterales</taxon>
        <taxon>Campylobacteraceae</taxon>
        <taxon>Campylobacter</taxon>
    </lineage>
</organism>
<dbReference type="Gene3D" id="3.20.20.70">
    <property type="entry name" value="Aldolase class I"/>
    <property type="match status" value="1"/>
</dbReference>
<keyword evidence="9" id="KW-1185">Reference proteome</keyword>
<keyword evidence="3" id="KW-0949">S-adenosyl-L-methionine</keyword>
<dbReference type="SFLD" id="SFLDF00301">
    <property type="entry name" value="2-iminoacetate_synthase_(ThiH)"/>
    <property type="match status" value="1"/>
</dbReference>
<dbReference type="OrthoDB" id="3320990at2"/>
<dbReference type="InterPro" id="IPR034428">
    <property type="entry name" value="ThiH/NoCL/HydG-like"/>
</dbReference>
<dbReference type="InterPro" id="IPR010722">
    <property type="entry name" value="BATS_dom"/>
</dbReference>
<evidence type="ECO:0000256" key="2">
    <source>
        <dbReference type="ARBA" id="ARBA00022485"/>
    </source>
</evidence>
<name>A0A076F8M7_9BACT</name>
<dbReference type="CDD" id="cd01335">
    <property type="entry name" value="Radical_SAM"/>
    <property type="match status" value="1"/>
</dbReference>
<proteinExistence type="predicted"/>
<dbReference type="SFLD" id="SFLDG01060">
    <property type="entry name" value="BATS_domain_containing"/>
    <property type="match status" value="1"/>
</dbReference>
<keyword evidence="8" id="KW-0456">Lyase</keyword>
<dbReference type="HOGENOM" id="CLU_046249_1_0_7"/>
<dbReference type="SFLD" id="SFLDS00029">
    <property type="entry name" value="Radical_SAM"/>
    <property type="match status" value="1"/>
</dbReference>
<dbReference type="InterPro" id="IPR058240">
    <property type="entry name" value="rSAM_sf"/>
</dbReference>
<evidence type="ECO:0000259" key="7">
    <source>
        <dbReference type="SMART" id="SM00876"/>
    </source>
</evidence>
<reference evidence="9" key="1">
    <citation type="journal article" date="2014" name="Genome Announc.">
        <title>Complete Genome Sequence of Campylobacter iguaniorum Strain 1485ET, Isolated from a Bearded Dragon (Pogona vitticeps).</title>
        <authorList>
            <person name="Gilbert M.J."/>
            <person name="Miller W.G."/>
            <person name="Yee E."/>
            <person name="Kik M."/>
            <person name="Wagenaar J.A."/>
            <person name="Duim B."/>
        </authorList>
    </citation>
    <scope>NUCLEOTIDE SEQUENCE [LARGE SCALE GENOMIC DNA]</scope>
    <source>
        <strain evidence="9">1485E</strain>
    </source>
</reference>
<dbReference type="KEGG" id="caj:CIG1485E_0486"/>